<evidence type="ECO:0000313" key="3">
    <source>
        <dbReference type="Proteomes" id="UP000674179"/>
    </source>
</evidence>
<proteinExistence type="predicted"/>
<comment type="caution">
    <text evidence="2">The sequence shown here is derived from an EMBL/GenBank/DDBJ whole genome shotgun (WGS) entry which is preliminary data.</text>
</comment>
<organism evidence="2 3">
    <name type="scientific">Leishmania enriettii</name>
    <dbReference type="NCBI Taxonomy" id="5663"/>
    <lineage>
        <taxon>Eukaryota</taxon>
        <taxon>Discoba</taxon>
        <taxon>Euglenozoa</taxon>
        <taxon>Kinetoplastea</taxon>
        <taxon>Metakinetoplastina</taxon>
        <taxon>Trypanosomatida</taxon>
        <taxon>Trypanosomatidae</taxon>
        <taxon>Leishmaniinae</taxon>
        <taxon>Leishmania</taxon>
    </lineage>
</organism>
<feature type="region of interest" description="Disordered" evidence="1">
    <location>
        <begin position="1"/>
        <end position="41"/>
    </location>
</feature>
<evidence type="ECO:0000313" key="2">
    <source>
        <dbReference type="EMBL" id="KAG5480270.1"/>
    </source>
</evidence>
<accession>A0A836H9X3</accession>
<reference evidence="2 3" key="1">
    <citation type="submission" date="2021-02" db="EMBL/GenBank/DDBJ databases">
        <title>Leishmania (Mundinia) enrietti genome sequencing and assembly.</title>
        <authorList>
            <person name="Almutairi H."/>
            <person name="Gatherer D."/>
        </authorList>
    </citation>
    <scope>NUCLEOTIDE SEQUENCE [LARGE SCALE GENOMIC DNA]</scope>
    <source>
        <strain evidence="2">CUR178</strain>
    </source>
</reference>
<gene>
    <name evidence="2" type="ORF">CUR178_06326</name>
</gene>
<evidence type="ECO:0000256" key="1">
    <source>
        <dbReference type="SAM" id="MobiDB-lite"/>
    </source>
</evidence>
<dbReference type="GeneID" id="94173506"/>
<protein>
    <submittedName>
        <fullName evidence="2">Uncharacterized protein</fullName>
    </submittedName>
</protein>
<keyword evidence="3" id="KW-1185">Reference proteome</keyword>
<dbReference type="KEGG" id="lenr:94173506"/>
<dbReference type="OrthoDB" id="266937at2759"/>
<name>A0A836H9X3_LEIEN</name>
<sequence length="145" mass="14842">MPGREAPASRGGAQASTPARRLPAPYASRRPPGSHTTGPGLVAVQLTGATPSKATSTASASGQRSLVPAEAAPACSRCAACLKASQEALQAYTALLRNSKRLFIDDALHHYSGDEAWIRVLRSLGWSDDRVAACGAGGGGGFAQR</sequence>
<dbReference type="Proteomes" id="UP000674179">
    <property type="component" value="Chromosome 21"/>
</dbReference>
<dbReference type="EMBL" id="JAFHKP010000021">
    <property type="protein sequence ID" value="KAG5480270.1"/>
    <property type="molecule type" value="Genomic_DNA"/>
</dbReference>
<dbReference type="AlphaFoldDB" id="A0A836H9X3"/>
<dbReference type="RefSeq" id="XP_067693417.1">
    <property type="nucleotide sequence ID" value="XM_067837996.1"/>
</dbReference>